<dbReference type="EMBL" id="GGEC01076826">
    <property type="protein sequence ID" value="MBX57310.1"/>
    <property type="molecule type" value="Transcribed_RNA"/>
</dbReference>
<protein>
    <submittedName>
        <fullName evidence="1">Uncharacterized protein</fullName>
    </submittedName>
</protein>
<dbReference type="AlphaFoldDB" id="A0A2P2PRE0"/>
<name>A0A2P2PRE0_RHIMU</name>
<proteinExistence type="predicted"/>
<reference evidence="1" key="1">
    <citation type="submission" date="2018-02" db="EMBL/GenBank/DDBJ databases">
        <title>Rhizophora mucronata_Transcriptome.</title>
        <authorList>
            <person name="Meera S.P."/>
            <person name="Sreeshan A."/>
            <person name="Augustine A."/>
        </authorList>
    </citation>
    <scope>NUCLEOTIDE SEQUENCE</scope>
    <source>
        <tissue evidence="1">Leaf</tissue>
    </source>
</reference>
<sequence length="46" mass="5495">MFSFKQHFLLIFLLFLCFVSLPCLLTYEGKKKNLENVVQDLHLSEF</sequence>
<organism evidence="1">
    <name type="scientific">Rhizophora mucronata</name>
    <name type="common">Asiatic mangrove</name>
    <dbReference type="NCBI Taxonomy" id="61149"/>
    <lineage>
        <taxon>Eukaryota</taxon>
        <taxon>Viridiplantae</taxon>
        <taxon>Streptophyta</taxon>
        <taxon>Embryophyta</taxon>
        <taxon>Tracheophyta</taxon>
        <taxon>Spermatophyta</taxon>
        <taxon>Magnoliopsida</taxon>
        <taxon>eudicotyledons</taxon>
        <taxon>Gunneridae</taxon>
        <taxon>Pentapetalae</taxon>
        <taxon>rosids</taxon>
        <taxon>fabids</taxon>
        <taxon>Malpighiales</taxon>
        <taxon>Rhizophoraceae</taxon>
        <taxon>Rhizophora</taxon>
    </lineage>
</organism>
<evidence type="ECO:0000313" key="1">
    <source>
        <dbReference type="EMBL" id="MBX57310.1"/>
    </source>
</evidence>
<accession>A0A2P2PRE0</accession>